<dbReference type="STRING" id="7260.B4NIY7"/>
<dbReference type="PANTHER" id="PTHR31435">
    <property type="entry name" value="PROTEIN NATD1"/>
    <property type="match status" value="1"/>
</dbReference>
<dbReference type="AlphaFoldDB" id="B4NIY7"/>
<dbReference type="Pfam" id="PF14542">
    <property type="entry name" value="Acetyltransf_CG"/>
    <property type="match status" value="1"/>
</dbReference>
<evidence type="ECO:0000256" key="3">
    <source>
        <dbReference type="ARBA" id="ARBA00031876"/>
    </source>
</evidence>
<dbReference type="InterPro" id="IPR031165">
    <property type="entry name" value="GNAT_YJDJ"/>
</dbReference>
<dbReference type="OrthoDB" id="74247at2759"/>
<accession>B4NIY7</accession>
<dbReference type="HOGENOM" id="CLU_1706135_0_0_1"/>
<dbReference type="Gene3D" id="3.40.630.30">
    <property type="match status" value="1"/>
</dbReference>
<dbReference type="InterPro" id="IPR045057">
    <property type="entry name" value="Gcn5-rel_NAT"/>
</dbReference>
<name>B4NIY7_DROWI</name>
<protein>
    <recommendedName>
        <fullName evidence="2">Protein NATD1</fullName>
    </recommendedName>
    <alternativeName>
        <fullName evidence="3">N-acetyltransferase domain-containing protein 1</fullName>
    </alternativeName>
</protein>
<dbReference type="SMR" id="B4NIY7"/>
<gene>
    <name evidence="5" type="primary">Dwil\GK14364</name>
    <name evidence="5" type="ORF">Dwil_GK14364</name>
</gene>
<evidence type="ECO:0000256" key="2">
    <source>
        <dbReference type="ARBA" id="ARBA00020243"/>
    </source>
</evidence>
<evidence type="ECO:0000313" key="5">
    <source>
        <dbReference type="EMBL" id="EDW84889.2"/>
    </source>
</evidence>
<dbReference type="Proteomes" id="UP000007798">
    <property type="component" value="Unassembled WGS sequence"/>
</dbReference>
<evidence type="ECO:0000313" key="6">
    <source>
        <dbReference type="Proteomes" id="UP000007798"/>
    </source>
</evidence>
<dbReference type="InParanoid" id="B4NIY7"/>
<dbReference type="EMBL" id="CH964272">
    <property type="protein sequence ID" value="EDW84889.2"/>
    <property type="molecule type" value="Genomic_DNA"/>
</dbReference>
<sequence>MAKKQYPIIQEKRFFYIEIDGIRADLRYSVKDGTMIFWHTNVPEELGGQGVGKALAKVALDYALRNGLFLVIKCQFVQHYIDKYEPQYAKYLIR</sequence>
<evidence type="ECO:0000259" key="4">
    <source>
        <dbReference type="PROSITE" id="PS51729"/>
    </source>
</evidence>
<dbReference type="InterPro" id="IPR016181">
    <property type="entry name" value="Acyl_CoA_acyltransferase"/>
</dbReference>
<dbReference type="PROSITE" id="PS51729">
    <property type="entry name" value="GNAT_YJDJ"/>
    <property type="match status" value="1"/>
</dbReference>
<dbReference type="KEGG" id="dwi:6651030"/>
<evidence type="ECO:0000256" key="1">
    <source>
        <dbReference type="ARBA" id="ARBA00006233"/>
    </source>
</evidence>
<feature type="domain" description="N-acetyltransferase" evidence="4">
    <location>
        <begin position="7"/>
        <end position="93"/>
    </location>
</feature>
<dbReference type="PANTHER" id="PTHR31435:SF9">
    <property type="entry name" value="PROTEIN NATD1"/>
    <property type="match status" value="1"/>
</dbReference>
<reference evidence="5 6" key="1">
    <citation type="journal article" date="2007" name="Nature">
        <title>Evolution of genes and genomes on the Drosophila phylogeny.</title>
        <authorList>
            <consortium name="Drosophila 12 Genomes Consortium"/>
            <person name="Clark A.G."/>
            <person name="Eisen M.B."/>
            <person name="Smith D.R."/>
            <person name="Bergman C.M."/>
            <person name="Oliver B."/>
            <person name="Markow T.A."/>
            <person name="Kaufman T.C."/>
            <person name="Kellis M."/>
            <person name="Gelbart W."/>
            <person name="Iyer V.N."/>
            <person name="Pollard D.A."/>
            <person name="Sackton T.B."/>
            <person name="Larracuente A.M."/>
            <person name="Singh N.D."/>
            <person name="Abad J.P."/>
            <person name="Abt D.N."/>
            <person name="Adryan B."/>
            <person name="Aguade M."/>
            <person name="Akashi H."/>
            <person name="Anderson W.W."/>
            <person name="Aquadro C.F."/>
            <person name="Ardell D.H."/>
            <person name="Arguello R."/>
            <person name="Artieri C.G."/>
            <person name="Barbash D.A."/>
            <person name="Barker D."/>
            <person name="Barsanti P."/>
            <person name="Batterham P."/>
            <person name="Batzoglou S."/>
            <person name="Begun D."/>
            <person name="Bhutkar A."/>
            <person name="Blanco E."/>
            <person name="Bosak S.A."/>
            <person name="Bradley R.K."/>
            <person name="Brand A.D."/>
            <person name="Brent M.R."/>
            <person name="Brooks A.N."/>
            <person name="Brown R.H."/>
            <person name="Butlin R.K."/>
            <person name="Caggese C."/>
            <person name="Calvi B.R."/>
            <person name="Bernardo de Carvalho A."/>
            <person name="Caspi A."/>
            <person name="Castrezana S."/>
            <person name="Celniker S.E."/>
            <person name="Chang J.L."/>
            <person name="Chapple C."/>
            <person name="Chatterji S."/>
            <person name="Chinwalla A."/>
            <person name="Civetta A."/>
            <person name="Clifton S.W."/>
            <person name="Comeron J.M."/>
            <person name="Costello J.C."/>
            <person name="Coyne J.A."/>
            <person name="Daub J."/>
            <person name="David R.G."/>
            <person name="Delcher A.L."/>
            <person name="Delehaunty K."/>
            <person name="Do C.B."/>
            <person name="Ebling H."/>
            <person name="Edwards K."/>
            <person name="Eickbush T."/>
            <person name="Evans J.D."/>
            <person name="Filipski A."/>
            <person name="Findeiss S."/>
            <person name="Freyhult E."/>
            <person name="Fulton L."/>
            <person name="Fulton R."/>
            <person name="Garcia A.C."/>
            <person name="Gardiner A."/>
            <person name="Garfield D.A."/>
            <person name="Garvin B.E."/>
            <person name="Gibson G."/>
            <person name="Gilbert D."/>
            <person name="Gnerre S."/>
            <person name="Godfrey J."/>
            <person name="Good R."/>
            <person name="Gotea V."/>
            <person name="Gravely B."/>
            <person name="Greenberg A.J."/>
            <person name="Griffiths-Jones S."/>
            <person name="Gross S."/>
            <person name="Guigo R."/>
            <person name="Gustafson E.A."/>
            <person name="Haerty W."/>
            <person name="Hahn M.W."/>
            <person name="Halligan D.L."/>
            <person name="Halpern A.L."/>
            <person name="Halter G.M."/>
            <person name="Han M.V."/>
            <person name="Heger A."/>
            <person name="Hillier L."/>
            <person name="Hinrichs A.S."/>
            <person name="Holmes I."/>
            <person name="Hoskins R.A."/>
            <person name="Hubisz M.J."/>
            <person name="Hultmark D."/>
            <person name="Huntley M.A."/>
            <person name="Jaffe D.B."/>
            <person name="Jagadeeshan S."/>
            <person name="Jeck W.R."/>
            <person name="Johnson J."/>
            <person name="Jones C.D."/>
            <person name="Jordan W.C."/>
            <person name="Karpen G.H."/>
            <person name="Kataoka E."/>
            <person name="Keightley P.D."/>
            <person name="Kheradpour P."/>
            <person name="Kirkness E.F."/>
            <person name="Koerich L.B."/>
            <person name="Kristiansen K."/>
            <person name="Kudrna D."/>
            <person name="Kulathinal R.J."/>
            <person name="Kumar S."/>
            <person name="Kwok R."/>
            <person name="Lander E."/>
            <person name="Langley C.H."/>
            <person name="Lapoint R."/>
            <person name="Lazzaro B.P."/>
            <person name="Lee S.J."/>
            <person name="Levesque L."/>
            <person name="Li R."/>
            <person name="Lin C.F."/>
            <person name="Lin M.F."/>
            <person name="Lindblad-Toh K."/>
            <person name="Llopart A."/>
            <person name="Long M."/>
            <person name="Low L."/>
            <person name="Lozovsky E."/>
            <person name="Lu J."/>
            <person name="Luo M."/>
            <person name="Machado C.A."/>
            <person name="Makalowski W."/>
            <person name="Marzo M."/>
            <person name="Matsuda M."/>
            <person name="Matzkin L."/>
            <person name="McAllister B."/>
            <person name="McBride C.S."/>
            <person name="McKernan B."/>
            <person name="McKernan K."/>
            <person name="Mendez-Lago M."/>
            <person name="Minx P."/>
            <person name="Mollenhauer M.U."/>
            <person name="Montooth K."/>
            <person name="Mount S.M."/>
            <person name="Mu X."/>
            <person name="Myers E."/>
            <person name="Negre B."/>
            <person name="Newfeld S."/>
            <person name="Nielsen R."/>
            <person name="Noor M.A."/>
            <person name="O'Grady P."/>
            <person name="Pachter L."/>
            <person name="Papaceit M."/>
            <person name="Parisi M.J."/>
            <person name="Parisi M."/>
            <person name="Parts L."/>
            <person name="Pedersen J.S."/>
            <person name="Pesole G."/>
            <person name="Phillippy A.M."/>
            <person name="Ponting C.P."/>
            <person name="Pop M."/>
            <person name="Porcelli D."/>
            <person name="Powell J.R."/>
            <person name="Prohaska S."/>
            <person name="Pruitt K."/>
            <person name="Puig M."/>
            <person name="Quesneville H."/>
            <person name="Ram K.R."/>
            <person name="Rand D."/>
            <person name="Rasmussen M.D."/>
            <person name="Reed L.K."/>
            <person name="Reenan R."/>
            <person name="Reily A."/>
            <person name="Remington K.A."/>
            <person name="Rieger T.T."/>
            <person name="Ritchie M.G."/>
            <person name="Robin C."/>
            <person name="Rogers Y.H."/>
            <person name="Rohde C."/>
            <person name="Rozas J."/>
            <person name="Rubenfield M.J."/>
            <person name="Ruiz A."/>
            <person name="Russo S."/>
            <person name="Salzberg S.L."/>
            <person name="Sanchez-Gracia A."/>
            <person name="Saranga D.J."/>
            <person name="Sato H."/>
            <person name="Schaeffer S.W."/>
            <person name="Schatz M.C."/>
            <person name="Schlenke T."/>
            <person name="Schwartz R."/>
            <person name="Segarra C."/>
            <person name="Singh R.S."/>
            <person name="Sirot L."/>
            <person name="Sirota M."/>
            <person name="Sisneros N.B."/>
            <person name="Smith C.D."/>
            <person name="Smith T.F."/>
            <person name="Spieth J."/>
            <person name="Stage D.E."/>
            <person name="Stark A."/>
            <person name="Stephan W."/>
            <person name="Strausberg R.L."/>
            <person name="Strempel S."/>
            <person name="Sturgill D."/>
            <person name="Sutton G."/>
            <person name="Sutton G.G."/>
            <person name="Tao W."/>
            <person name="Teichmann S."/>
            <person name="Tobari Y.N."/>
            <person name="Tomimura Y."/>
            <person name="Tsolas J.M."/>
            <person name="Valente V.L."/>
            <person name="Venter E."/>
            <person name="Venter J.C."/>
            <person name="Vicario S."/>
            <person name="Vieira F.G."/>
            <person name="Vilella A.J."/>
            <person name="Villasante A."/>
            <person name="Walenz B."/>
            <person name="Wang J."/>
            <person name="Wasserman M."/>
            <person name="Watts T."/>
            <person name="Wilson D."/>
            <person name="Wilson R.K."/>
            <person name="Wing R.A."/>
            <person name="Wolfner M.F."/>
            <person name="Wong A."/>
            <person name="Wong G.K."/>
            <person name="Wu C.I."/>
            <person name="Wu G."/>
            <person name="Yamamoto D."/>
            <person name="Yang H.P."/>
            <person name="Yang S.P."/>
            <person name="Yorke J.A."/>
            <person name="Yoshida K."/>
            <person name="Zdobnov E."/>
            <person name="Zhang P."/>
            <person name="Zhang Y."/>
            <person name="Zimin A.V."/>
            <person name="Baldwin J."/>
            <person name="Abdouelleil A."/>
            <person name="Abdulkadir J."/>
            <person name="Abebe A."/>
            <person name="Abera B."/>
            <person name="Abreu J."/>
            <person name="Acer S.C."/>
            <person name="Aftuck L."/>
            <person name="Alexander A."/>
            <person name="An P."/>
            <person name="Anderson E."/>
            <person name="Anderson S."/>
            <person name="Arachi H."/>
            <person name="Azer M."/>
            <person name="Bachantsang P."/>
            <person name="Barry A."/>
            <person name="Bayul T."/>
            <person name="Berlin A."/>
            <person name="Bessette D."/>
            <person name="Bloom T."/>
            <person name="Blye J."/>
            <person name="Boguslavskiy L."/>
            <person name="Bonnet C."/>
            <person name="Boukhgalter B."/>
            <person name="Bourzgui I."/>
            <person name="Brown A."/>
            <person name="Cahill P."/>
            <person name="Channer S."/>
            <person name="Cheshatsang Y."/>
            <person name="Chuda L."/>
            <person name="Citroen M."/>
            <person name="Collymore A."/>
            <person name="Cooke P."/>
            <person name="Costello M."/>
            <person name="D'Aco K."/>
            <person name="Daza R."/>
            <person name="De Haan G."/>
            <person name="DeGray S."/>
            <person name="DeMaso C."/>
            <person name="Dhargay N."/>
            <person name="Dooley K."/>
            <person name="Dooley E."/>
            <person name="Doricent M."/>
            <person name="Dorje P."/>
            <person name="Dorjee K."/>
            <person name="Dupes A."/>
            <person name="Elong R."/>
            <person name="Falk J."/>
            <person name="Farina A."/>
            <person name="Faro S."/>
            <person name="Ferguson D."/>
            <person name="Fisher S."/>
            <person name="Foley C.D."/>
            <person name="Franke A."/>
            <person name="Friedrich D."/>
            <person name="Gadbois L."/>
            <person name="Gearin G."/>
            <person name="Gearin C.R."/>
            <person name="Giannoukos G."/>
            <person name="Goode T."/>
            <person name="Graham J."/>
            <person name="Grandbois E."/>
            <person name="Grewal S."/>
            <person name="Gyaltsen K."/>
            <person name="Hafez N."/>
            <person name="Hagos B."/>
            <person name="Hall J."/>
            <person name="Henson C."/>
            <person name="Hollinger A."/>
            <person name="Honan T."/>
            <person name="Huard M.D."/>
            <person name="Hughes L."/>
            <person name="Hurhula B."/>
            <person name="Husby M.E."/>
            <person name="Kamat A."/>
            <person name="Kanga B."/>
            <person name="Kashin S."/>
            <person name="Khazanovich D."/>
            <person name="Kisner P."/>
            <person name="Lance K."/>
            <person name="Lara M."/>
            <person name="Lee W."/>
            <person name="Lennon N."/>
            <person name="Letendre F."/>
            <person name="LeVine R."/>
            <person name="Lipovsky A."/>
            <person name="Liu X."/>
            <person name="Liu J."/>
            <person name="Liu S."/>
            <person name="Lokyitsang T."/>
            <person name="Lokyitsang Y."/>
            <person name="Lubonja R."/>
            <person name="Lui A."/>
            <person name="MacDonald P."/>
            <person name="Magnisalis V."/>
            <person name="Maru K."/>
            <person name="Matthews C."/>
            <person name="McCusker W."/>
            <person name="McDonough S."/>
            <person name="Mehta T."/>
            <person name="Meldrim J."/>
            <person name="Meneus L."/>
            <person name="Mihai O."/>
            <person name="Mihalev A."/>
            <person name="Mihova T."/>
            <person name="Mittelman R."/>
            <person name="Mlenga V."/>
            <person name="Montmayeur A."/>
            <person name="Mulrain L."/>
            <person name="Navidi A."/>
            <person name="Naylor J."/>
            <person name="Negash T."/>
            <person name="Nguyen T."/>
            <person name="Nguyen N."/>
            <person name="Nicol R."/>
            <person name="Norbu C."/>
            <person name="Norbu N."/>
            <person name="Novod N."/>
            <person name="O'Neill B."/>
            <person name="Osman S."/>
            <person name="Markiewicz E."/>
            <person name="Oyono O.L."/>
            <person name="Patti C."/>
            <person name="Phunkhang P."/>
            <person name="Pierre F."/>
            <person name="Priest M."/>
            <person name="Raghuraman S."/>
            <person name="Rege F."/>
            <person name="Reyes R."/>
            <person name="Rise C."/>
            <person name="Rogov P."/>
            <person name="Ross K."/>
            <person name="Ryan E."/>
            <person name="Settipalli S."/>
            <person name="Shea T."/>
            <person name="Sherpa N."/>
            <person name="Shi L."/>
            <person name="Shih D."/>
            <person name="Sparrow T."/>
            <person name="Spaulding J."/>
            <person name="Stalker J."/>
            <person name="Stange-Thomann N."/>
            <person name="Stavropoulos S."/>
            <person name="Stone C."/>
            <person name="Strader C."/>
            <person name="Tesfaye S."/>
            <person name="Thomson T."/>
            <person name="Thoulutsang Y."/>
            <person name="Thoulutsang D."/>
            <person name="Topham K."/>
            <person name="Topping I."/>
            <person name="Tsamla T."/>
            <person name="Vassiliev H."/>
            <person name="Vo A."/>
            <person name="Wangchuk T."/>
            <person name="Wangdi T."/>
            <person name="Weiand M."/>
            <person name="Wilkinson J."/>
            <person name="Wilson A."/>
            <person name="Yadav S."/>
            <person name="Young G."/>
            <person name="Yu Q."/>
            <person name="Zembek L."/>
            <person name="Zhong D."/>
            <person name="Zimmer A."/>
            <person name="Zwirko Z."/>
            <person name="Jaffe D.B."/>
            <person name="Alvarez P."/>
            <person name="Brockman W."/>
            <person name="Butler J."/>
            <person name="Chin C."/>
            <person name="Gnerre S."/>
            <person name="Grabherr M."/>
            <person name="Kleber M."/>
            <person name="Mauceli E."/>
            <person name="MacCallum I."/>
        </authorList>
    </citation>
    <scope>NUCLEOTIDE SEQUENCE [LARGE SCALE GENOMIC DNA]</scope>
    <source>
        <strain evidence="6">Tucson 14030-0811.24</strain>
    </source>
</reference>
<keyword evidence="6" id="KW-1185">Reference proteome</keyword>
<organism evidence="5 6">
    <name type="scientific">Drosophila willistoni</name>
    <name type="common">Fruit fly</name>
    <dbReference type="NCBI Taxonomy" id="7260"/>
    <lineage>
        <taxon>Eukaryota</taxon>
        <taxon>Metazoa</taxon>
        <taxon>Ecdysozoa</taxon>
        <taxon>Arthropoda</taxon>
        <taxon>Hexapoda</taxon>
        <taxon>Insecta</taxon>
        <taxon>Pterygota</taxon>
        <taxon>Neoptera</taxon>
        <taxon>Endopterygota</taxon>
        <taxon>Diptera</taxon>
        <taxon>Brachycera</taxon>
        <taxon>Muscomorpha</taxon>
        <taxon>Ephydroidea</taxon>
        <taxon>Drosophilidae</taxon>
        <taxon>Drosophila</taxon>
        <taxon>Sophophora</taxon>
    </lineage>
</organism>
<comment type="similarity">
    <text evidence="1">Belongs to the NATD1 family.</text>
</comment>
<proteinExistence type="inferred from homology"/>
<dbReference type="SUPFAM" id="SSF55729">
    <property type="entry name" value="Acyl-CoA N-acyltransferases (Nat)"/>
    <property type="match status" value="1"/>
</dbReference>